<dbReference type="InParanoid" id="G3H2K5"/>
<name>G3H2K5_CRIGR</name>
<dbReference type="Proteomes" id="UP000001075">
    <property type="component" value="Unassembled WGS sequence"/>
</dbReference>
<protein>
    <submittedName>
        <fullName evidence="2">Uncharacterized protein</fullName>
    </submittedName>
</protein>
<feature type="region of interest" description="Disordered" evidence="1">
    <location>
        <begin position="66"/>
        <end position="86"/>
    </location>
</feature>
<evidence type="ECO:0000256" key="1">
    <source>
        <dbReference type="SAM" id="MobiDB-lite"/>
    </source>
</evidence>
<evidence type="ECO:0000313" key="2">
    <source>
        <dbReference type="EMBL" id="EGV94729.1"/>
    </source>
</evidence>
<dbReference type="AlphaFoldDB" id="G3H2K5"/>
<organism evidence="2 3">
    <name type="scientific">Cricetulus griseus</name>
    <name type="common">Chinese hamster</name>
    <name type="synonym">Cricetulus barabensis griseus</name>
    <dbReference type="NCBI Taxonomy" id="10029"/>
    <lineage>
        <taxon>Eukaryota</taxon>
        <taxon>Metazoa</taxon>
        <taxon>Chordata</taxon>
        <taxon>Craniata</taxon>
        <taxon>Vertebrata</taxon>
        <taxon>Euteleostomi</taxon>
        <taxon>Mammalia</taxon>
        <taxon>Eutheria</taxon>
        <taxon>Euarchontoglires</taxon>
        <taxon>Glires</taxon>
        <taxon>Rodentia</taxon>
        <taxon>Myomorpha</taxon>
        <taxon>Muroidea</taxon>
        <taxon>Cricetidae</taxon>
        <taxon>Cricetinae</taxon>
        <taxon>Cricetulus</taxon>
    </lineage>
</organism>
<proteinExistence type="predicted"/>
<gene>
    <name evidence="2" type="ORF">I79_004420</name>
</gene>
<sequence length="152" mass="15514">MLQPKPDLGSWQPPRCPRKEKRQCPVSSSLPCCLEAPLPLQPGSLSPGSSSASSAVSRLVAQLRLPGSGLNKGPDPPNSSRCASQSARACRNRARAGPSCRAPVSGGGRELAVGSARAPLPSALGAIRPGANCQCPFSPVTPCSLRRPAIGG</sequence>
<reference evidence="3" key="1">
    <citation type="journal article" date="2011" name="Nat. Biotechnol.">
        <title>The genomic sequence of the Chinese hamster ovary (CHO)-K1 cell line.</title>
        <authorList>
            <person name="Xu X."/>
            <person name="Nagarajan H."/>
            <person name="Lewis N.E."/>
            <person name="Pan S."/>
            <person name="Cai Z."/>
            <person name="Liu X."/>
            <person name="Chen W."/>
            <person name="Xie M."/>
            <person name="Wang W."/>
            <person name="Hammond S."/>
            <person name="Andersen M.R."/>
            <person name="Neff N."/>
            <person name="Passarelli B."/>
            <person name="Koh W."/>
            <person name="Fan H.C."/>
            <person name="Wang J."/>
            <person name="Gui Y."/>
            <person name="Lee K.H."/>
            <person name="Betenbaugh M.J."/>
            <person name="Quake S.R."/>
            <person name="Famili I."/>
            <person name="Palsson B.O."/>
            <person name="Wang J."/>
        </authorList>
    </citation>
    <scope>NUCLEOTIDE SEQUENCE [LARGE SCALE GENOMIC DNA]</scope>
    <source>
        <strain evidence="3">CHO K1 cell line</strain>
    </source>
</reference>
<evidence type="ECO:0000313" key="3">
    <source>
        <dbReference type="Proteomes" id="UP000001075"/>
    </source>
</evidence>
<dbReference type="EMBL" id="JH000116">
    <property type="protein sequence ID" value="EGV94729.1"/>
    <property type="molecule type" value="Genomic_DNA"/>
</dbReference>
<accession>G3H2K5</accession>
<feature type="region of interest" description="Disordered" evidence="1">
    <location>
        <begin position="1"/>
        <end position="24"/>
    </location>
</feature>